<evidence type="ECO:0000313" key="7">
    <source>
        <dbReference type="Proteomes" id="UP001266305"/>
    </source>
</evidence>
<feature type="domain" description="Sulphate adenylyltransferase catalytic" evidence="5">
    <location>
        <begin position="34"/>
        <end position="78"/>
    </location>
</feature>
<sequence>MWKRKLPFRVMKKCLWHAGQMECELASGKEVPRDLAHPNDHEDFEFISGTRMRKLARECQKPPEGFMAPKAWTVLMEYYKSLEKA</sequence>
<accession>A0ABQ9W377</accession>
<keyword evidence="3" id="KW-0547">Nucleotide-binding</keyword>
<keyword evidence="4" id="KW-0067">ATP-binding</keyword>
<dbReference type="PANTHER" id="PTHR11055">
    <property type="entry name" value="BIFUNCTIONAL 3'-PHOSPHOADENOSINE 5'-PHOSPHOSULFATE SYNTHASE"/>
    <property type="match status" value="1"/>
</dbReference>
<evidence type="ECO:0000313" key="6">
    <source>
        <dbReference type="EMBL" id="KAK2116084.1"/>
    </source>
</evidence>
<dbReference type="InterPro" id="IPR024951">
    <property type="entry name" value="Sulfurylase_cat_dom"/>
</dbReference>
<comment type="pathway">
    <text evidence="1">Sulfur metabolism.</text>
</comment>
<dbReference type="PANTHER" id="PTHR11055:SF17">
    <property type="entry name" value="BIFUNCTIONAL 3'-PHOSPHOADENOSINE 5'-PHOSPHOSULFATE SYNTHASE 1"/>
    <property type="match status" value="1"/>
</dbReference>
<evidence type="ECO:0000256" key="1">
    <source>
        <dbReference type="ARBA" id="ARBA00004678"/>
    </source>
</evidence>
<keyword evidence="7" id="KW-1185">Reference proteome</keyword>
<dbReference type="SUPFAM" id="SSF52374">
    <property type="entry name" value="Nucleotidylyl transferase"/>
    <property type="match status" value="1"/>
</dbReference>
<evidence type="ECO:0000256" key="2">
    <source>
        <dbReference type="ARBA" id="ARBA00022679"/>
    </source>
</evidence>
<evidence type="ECO:0000256" key="3">
    <source>
        <dbReference type="ARBA" id="ARBA00022741"/>
    </source>
</evidence>
<protein>
    <submittedName>
        <fullName evidence="6">Bifunctional 3'-phosphoadenosine 5'-phosphosulfate synthase 1</fullName>
    </submittedName>
</protein>
<gene>
    <name evidence="6" type="primary">PAPSS1_1</name>
    <name evidence="6" type="ORF">P7K49_006710</name>
</gene>
<evidence type="ECO:0000256" key="4">
    <source>
        <dbReference type="ARBA" id="ARBA00022840"/>
    </source>
</evidence>
<dbReference type="Gene3D" id="3.40.50.620">
    <property type="entry name" value="HUPs"/>
    <property type="match status" value="1"/>
</dbReference>
<comment type="caution">
    <text evidence="6">The sequence shown here is derived from an EMBL/GenBank/DDBJ whole genome shotgun (WGS) entry which is preliminary data.</text>
</comment>
<keyword evidence="2" id="KW-0808">Transferase</keyword>
<name>A0ABQ9W377_SAGOE</name>
<evidence type="ECO:0000259" key="5">
    <source>
        <dbReference type="Pfam" id="PF01747"/>
    </source>
</evidence>
<proteinExistence type="predicted"/>
<dbReference type="EMBL" id="JASSZA010000003">
    <property type="protein sequence ID" value="KAK2116084.1"/>
    <property type="molecule type" value="Genomic_DNA"/>
</dbReference>
<dbReference type="InterPro" id="IPR014729">
    <property type="entry name" value="Rossmann-like_a/b/a_fold"/>
</dbReference>
<reference evidence="6 7" key="1">
    <citation type="submission" date="2023-05" db="EMBL/GenBank/DDBJ databases">
        <title>B98-5 Cell Line De Novo Hybrid Assembly: An Optical Mapping Approach.</title>
        <authorList>
            <person name="Kananen K."/>
            <person name="Auerbach J.A."/>
            <person name="Kautto E."/>
            <person name="Blachly J.S."/>
        </authorList>
    </citation>
    <scope>NUCLEOTIDE SEQUENCE [LARGE SCALE GENOMIC DNA]</scope>
    <source>
        <strain evidence="6">B95-8</strain>
        <tissue evidence="6">Cell line</tissue>
    </source>
</reference>
<dbReference type="Pfam" id="PF01747">
    <property type="entry name" value="ATP-sulfurylase"/>
    <property type="match status" value="1"/>
</dbReference>
<dbReference type="Proteomes" id="UP001266305">
    <property type="component" value="Unassembled WGS sequence"/>
</dbReference>
<organism evidence="6 7">
    <name type="scientific">Saguinus oedipus</name>
    <name type="common">Cotton-top tamarin</name>
    <name type="synonym">Oedipomidas oedipus</name>
    <dbReference type="NCBI Taxonomy" id="9490"/>
    <lineage>
        <taxon>Eukaryota</taxon>
        <taxon>Metazoa</taxon>
        <taxon>Chordata</taxon>
        <taxon>Craniata</taxon>
        <taxon>Vertebrata</taxon>
        <taxon>Euteleostomi</taxon>
        <taxon>Mammalia</taxon>
        <taxon>Eutheria</taxon>
        <taxon>Euarchontoglires</taxon>
        <taxon>Primates</taxon>
        <taxon>Haplorrhini</taxon>
        <taxon>Platyrrhini</taxon>
        <taxon>Cebidae</taxon>
        <taxon>Callitrichinae</taxon>
        <taxon>Saguinus</taxon>
    </lineage>
</organism>